<dbReference type="GO" id="GO:0005886">
    <property type="term" value="C:plasma membrane"/>
    <property type="evidence" value="ECO:0007669"/>
    <property type="project" value="UniProtKB-SubCell"/>
</dbReference>
<dbReference type="EMBL" id="CP001032">
    <property type="protein sequence ID" value="ACB74778.1"/>
    <property type="molecule type" value="Genomic_DNA"/>
</dbReference>
<evidence type="ECO:0000256" key="9">
    <source>
        <dbReference type="ARBA" id="ARBA00031636"/>
    </source>
</evidence>
<name>B1ZST4_OPITP</name>
<dbReference type="STRING" id="452637.Oter_1494"/>
<feature type="transmembrane region" description="Helical" evidence="10">
    <location>
        <begin position="93"/>
        <end position="113"/>
    </location>
</feature>
<feature type="transmembrane region" description="Helical" evidence="10">
    <location>
        <begin position="410"/>
        <end position="432"/>
    </location>
</feature>
<evidence type="ECO:0000256" key="1">
    <source>
        <dbReference type="ARBA" id="ARBA00004651"/>
    </source>
</evidence>
<feature type="transmembrane region" description="Helical" evidence="10">
    <location>
        <begin position="125"/>
        <end position="145"/>
    </location>
</feature>
<keyword evidence="3" id="KW-0050">Antiport</keyword>
<feature type="transmembrane region" description="Helical" evidence="10">
    <location>
        <begin position="386"/>
        <end position="404"/>
    </location>
</feature>
<protein>
    <recommendedName>
        <fullName evidence="9">Multidrug-efflux transporter</fullName>
    </recommendedName>
</protein>
<feature type="transmembrane region" description="Helical" evidence="10">
    <location>
        <begin position="270"/>
        <end position="292"/>
    </location>
</feature>
<keyword evidence="7" id="KW-0406">Ion transport</keyword>
<evidence type="ECO:0000256" key="4">
    <source>
        <dbReference type="ARBA" id="ARBA00022475"/>
    </source>
</evidence>
<feature type="transmembrane region" description="Helical" evidence="10">
    <location>
        <begin position="184"/>
        <end position="211"/>
    </location>
</feature>
<evidence type="ECO:0000256" key="10">
    <source>
        <dbReference type="SAM" id="Phobius"/>
    </source>
</evidence>
<feature type="transmembrane region" description="Helical" evidence="10">
    <location>
        <begin position="312"/>
        <end position="335"/>
    </location>
</feature>
<dbReference type="KEGG" id="ote:Oter_1494"/>
<evidence type="ECO:0000256" key="2">
    <source>
        <dbReference type="ARBA" id="ARBA00022448"/>
    </source>
</evidence>
<keyword evidence="8 10" id="KW-0472">Membrane</keyword>
<dbReference type="Proteomes" id="UP000007013">
    <property type="component" value="Chromosome"/>
</dbReference>
<evidence type="ECO:0000256" key="6">
    <source>
        <dbReference type="ARBA" id="ARBA00022989"/>
    </source>
</evidence>
<evidence type="ECO:0000313" key="11">
    <source>
        <dbReference type="EMBL" id="ACB74778.1"/>
    </source>
</evidence>
<feature type="transmembrane region" description="Helical" evidence="10">
    <location>
        <begin position="157"/>
        <end position="178"/>
    </location>
</feature>
<dbReference type="RefSeq" id="WP_012374316.1">
    <property type="nucleotide sequence ID" value="NC_010571.1"/>
</dbReference>
<gene>
    <name evidence="11" type="ordered locus">Oter_1494</name>
</gene>
<dbReference type="GO" id="GO:0006811">
    <property type="term" value="P:monoatomic ion transport"/>
    <property type="evidence" value="ECO:0007669"/>
    <property type="project" value="UniProtKB-KW"/>
</dbReference>
<feature type="transmembrane region" description="Helical" evidence="10">
    <location>
        <begin position="235"/>
        <end position="264"/>
    </location>
</feature>
<dbReference type="eggNOG" id="COG0534">
    <property type="taxonomic scope" value="Bacteria"/>
</dbReference>
<dbReference type="InterPro" id="IPR050222">
    <property type="entry name" value="MATE_MdtK"/>
</dbReference>
<sequence>MQPILREIRPTLLLAFPIILGQLSQMLIGITDNAMIGRIGTVPLAAAAFTHGVFGVFYVTGLGLLMGVGVLAARDAGAGQLASCAAWLRQGRALALVVGGGAFGALAIASTQLHRFGQPPEVVAIVRPFFLLISLSLVPVLFFQVQRQFAESLGRPWVPMVIMLGDVVVNAWLNWLLIWGHWGLPALGLFGSGLATLLARTFAVGAIALWIRRAATFKPVRTAPPLRWTRQRWRALLGIGVPTAGSLLFESGAFAAAALMMGWLGATALAAHQIALSCAASTFMFPLGLSMAVSLRLSRSLGEGERTILRPIWLGALGVSTLLMATFAAVFVVAGGLLARGFTTDPAVISVAAQLLIVAAFFQVFDGAQVVGAGALRGLTDVKLPTLITFCAYWVLALPGAYLLGVRGGFGPTGIWTALALGLGCAALLLALRFHLLTAGTAASGALRGRN</sequence>
<comment type="subcellular location">
    <subcellularLocation>
        <location evidence="1">Cell membrane</location>
        <topology evidence="1">Multi-pass membrane protein</topology>
    </subcellularLocation>
</comment>
<evidence type="ECO:0000256" key="7">
    <source>
        <dbReference type="ARBA" id="ARBA00023065"/>
    </source>
</evidence>
<dbReference type="OrthoDB" id="9780160at2"/>
<keyword evidence="5 10" id="KW-0812">Transmembrane</keyword>
<keyword evidence="12" id="KW-1185">Reference proteome</keyword>
<dbReference type="AlphaFoldDB" id="B1ZST4"/>
<dbReference type="InterPro" id="IPR048279">
    <property type="entry name" value="MdtK-like"/>
</dbReference>
<dbReference type="PIRSF" id="PIRSF006603">
    <property type="entry name" value="DinF"/>
    <property type="match status" value="1"/>
</dbReference>
<feature type="transmembrane region" description="Helical" evidence="10">
    <location>
        <begin position="12"/>
        <end position="31"/>
    </location>
</feature>
<reference evidence="11 12" key="1">
    <citation type="journal article" date="2011" name="J. Bacteriol.">
        <title>Genome sequence of the verrucomicrobium Opitutus terrae PB90-1, an abundant inhabitant of rice paddy soil ecosystems.</title>
        <authorList>
            <person name="van Passel M.W."/>
            <person name="Kant R."/>
            <person name="Palva A."/>
            <person name="Copeland A."/>
            <person name="Lucas S."/>
            <person name="Lapidus A."/>
            <person name="Glavina del Rio T."/>
            <person name="Pitluck S."/>
            <person name="Goltsman E."/>
            <person name="Clum A."/>
            <person name="Sun H."/>
            <person name="Schmutz J."/>
            <person name="Larimer F.W."/>
            <person name="Land M.L."/>
            <person name="Hauser L."/>
            <person name="Kyrpides N."/>
            <person name="Mikhailova N."/>
            <person name="Richardson P.P."/>
            <person name="Janssen P.H."/>
            <person name="de Vos W.M."/>
            <person name="Smidt H."/>
        </authorList>
    </citation>
    <scope>NUCLEOTIDE SEQUENCE [LARGE SCALE GENOMIC DNA]</scope>
    <source>
        <strain evidence="12">DSM 11246 / JCM 15787 / PB90-1</strain>
    </source>
</reference>
<keyword evidence="4" id="KW-1003">Cell membrane</keyword>
<organism evidence="11 12">
    <name type="scientific">Opitutus terrae (strain DSM 11246 / JCM 15787 / PB90-1)</name>
    <dbReference type="NCBI Taxonomy" id="452637"/>
    <lineage>
        <taxon>Bacteria</taxon>
        <taxon>Pseudomonadati</taxon>
        <taxon>Verrucomicrobiota</taxon>
        <taxon>Opitutia</taxon>
        <taxon>Opitutales</taxon>
        <taxon>Opitutaceae</taxon>
        <taxon>Opitutus</taxon>
    </lineage>
</organism>
<dbReference type="NCBIfam" id="TIGR00797">
    <property type="entry name" value="matE"/>
    <property type="match status" value="1"/>
</dbReference>
<dbReference type="Pfam" id="PF01554">
    <property type="entry name" value="MatE"/>
    <property type="match status" value="2"/>
</dbReference>
<dbReference type="CDD" id="cd13131">
    <property type="entry name" value="MATE_NorM_like"/>
    <property type="match status" value="1"/>
</dbReference>
<dbReference type="InterPro" id="IPR002528">
    <property type="entry name" value="MATE_fam"/>
</dbReference>
<evidence type="ECO:0000256" key="3">
    <source>
        <dbReference type="ARBA" id="ARBA00022449"/>
    </source>
</evidence>
<dbReference type="HOGENOM" id="CLU_012893_6_3_0"/>
<feature type="transmembrane region" description="Helical" evidence="10">
    <location>
        <begin position="347"/>
        <end position="365"/>
    </location>
</feature>
<evidence type="ECO:0000256" key="5">
    <source>
        <dbReference type="ARBA" id="ARBA00022692"/>
    </source>
</evidence>
<feature type="transmembrane region" description="Helical" evidence="10">
    <location>
        <begin position="51"/>
        <end position="73"/>
    </location>
</feature>
<dbReference type="GO" id="GO:0042910">
    <property type="term" value="F:xenobiotic transmembrane transporter activity"/>
    <property type="evidence" value="ECO:0007669"/>
    <property type="project" value="InterPro"/>
</dbReference>
<keyword evidence="6 10" id="KW-1133">Transmembrane helix</keyword>
<accession>B1ZST4</accession>
<evidence type="ECO:0000256" key="8">
    <source>
        <dbReference type="ARBA" id="ARBA00023136"/>
    </source>
</evidence>
<proteinExistence type="predicted"/>
<evidence type="ECO:0000313" key="12">
    <source>
        <dbReference type="Proteomes" id="UP000007013"/>
    </source>
</evidence>
<dbReference type="GO" id="GO:0015297">
    <property type="term" value="F:antiporter activity"/>
    <property type="evidence" value="ECO:0007669"/>
    <property type="project" value="UniProtKB-KW"/>
</dbReference>
<keyword evidence="2" id="KW-0813">Transport</keyword>
<dbReference type="PANTHER" id="PTHR43298">
    <property type="entry name" value="MULTIDRUG RESISTANCE PROTEIN NORM-RELATED"/>
    <property type="match status" value="1"/>
</dbReference>
<dbReference type="PANTHER" id="PTHR43298:SF2">
    <property type="entry name" value="FMN_FAD EXPORTER YEEO-RELATED"/>
    <property type="match status" value="1"/>
</dbReference>